<dbReference type="OrthoDB" id="9768393at2"/>
<keyword evidence="7" id="KW-0472">Membrane</keyword>
<organism evidence="15 16">
    <name type="scientific">Sphingomonas palmae</name>
    <dbReference type="NCBI Taxonomy" id="1855283"/>
    <lineage>
        <taxon>Bacteria</taxon>
        <taxon>Pseudomonadati</taxon>
        <taxon>Pseudomonadota</taxon>
        <taxon>Alphaproteobacteria</taxon>
        <taxon>Sphingomonadales</taxon>
        <taxon>Sphingomonadaceae</taxon>
        <taxon>Sphingomonas</taxon>
    </lineage>
</organism>
<keyword evidence="6" id="KW-1133">Transmembrane helix</keyword>
<gene>
    <name evidence="15" type="ORF">SAMN05216382_0780</name>
</gene>
<dbReference type="EMBL" id="FNZZ01000001">
    <property type="protein sequence ID" value="SEK62252.1"/>
    <property type="molecule type" value="Genomic_DNA"/>
</dbReference>
<dbReference type="Pfam" id="PF13624">
    <property type="entry name" value="SurA_N_3"/>
    <property type="match status" value="1"/>
</dbReference>
<dbReference type="STRING" id="1855283.SAMN05216382_0780"/>
<evidence type="ECO:0000256" key="8">
    <source>
        <dbReference type="ARBA" id="ARBA00023186"/>
    </source>
</evidence>
<name>A0A1H7IK62_9SPHN</name>
<feature type="domain" description="PpiC" evidence="14">
    <location>
        <begin position="253"/>
        <end position="374"/>
    </location>
</feature>
<dbReference type="Proteomes" id="UP000199214">
    <property type="component" value="Unassembled WGS sequence"/>
</dbReference>
<evidence type="ECO:0000256" key="4">
    <source>
        <dbReference type="ARBA" id="ARBA00022519"/>
    </source>
</evidence>
<dbReference type="InterPro" id="IPR046357">
    <property type="entry name" value="PPIase_dom_sf"/>
</dbReference>
<dbReference type="AlphaFoldDB" id="A0A1H7IK62"/>
<evidence type="ECO:0000256" key="12">
    <source>
        <dbReference type="ARBA" id="ARBA00040743"/>
    </source>
</evidence>
<evidence type="ECO:0000256" key="2">
    <source>
        <dbReference type="ARBA" id="ARBA00018370"/>
    </source>
</evidence>
<keyword evidence="8" id="KW-0143">Chaperone</keyword>
<dbReference type="SUPFAM" id="SSF109998">
    <property type="entry name" value="Triger factor/SurA peptide-binding domain-like"/>
    <property type="match status" value="1"/>
</dbReference>
<protein>
    <recommendedName>
        <fullName evidence="2">Parvulin-like PPIase</fullName>
    </recommendedName>
    <alternativeName>
        <fullName evidence="9">Peptidyl-prolyl cis-trans isomerase plp</fullName>
    </alternativeName>
    <alternativeName>
        <fullName evidence="12">Periplasmic chaperone PpiD</fullName>
    </alternativeName>
    <alternativeName>
        <fullName evidence="13">Periplasmic folding chaperone</fullName>
    </alternativeName>
    <alternativeName>
        <fullName evidence="10">Rotamase plp</fullName>
    </alternativeName>
</protein>
<evidence type="ECO:0000313" key="15">
    <source>
        <dbReference type="EMBL" id="SEK62252.1"/>
    </source>
</evidence>
<reference evidence="16" key="1">
    <citation type="submission" date="2016-10" db="EMBL/GenBank/DDBJ databases">
        <authorList>
            <person name="Varghese N."/>
            <person name="Submissions S."/>
        </authorList>
    </citation>
    <scope>NUCLEOTIDE SEQUENCE [LARGE SCALE GENOMIC DNA]</scope>
    <source>
        <strain evidence="16">JS21-1</strain>
    </source>
</reference>
<dbReference type="GO" id="GO:0003755">
    <property type="term" value="F:peptidyl-prolyl cis-trans isomerase activity"/>
    <property type="evidence" value="ECO:0007669"/>
    <property type="project" value="InterPro"/>
</dbReference>
<dbReference type="InterPro" id="IPR052029">
    <property type="entry name" value="PpiD_chaperone"/>
</dbReference>
<evidence type="ECO:0000256" key="3">
    <source>
        <dbReference type="ARBA" id="ARBA00022475"/>
    </source>
</evidence>
<dbReference type="SUPFAM" id="SSF54534">
    <property type="entry name" value="FKBP-like"/>
    <property type="match status" value="1"/>
</dbReference>
<evidence type="ECO:0000259" key="14">
    <source>
        <dbReference type="Pfam" id="PF13145"/>
    </source>
</evidence>
<dbReference type="Pfam" id="PF13145">
    <property type="entry name" value="Rotamase_2"/>
    <property type="match status" value="1"/>
</dbReference>
<evidence type="ECO:0000256" key="7">
    <source>
        <dbReference type="ARBA" id="ARBA00023136"/>
    </source>
</evidence>
<keyword evidence="16" id="KW-1185">Reference proteome</keyword>
<evidence type="ECO:0000256" key="5">
    <source>
        <dbReference type="ARBA" id="ARBA00022692"/>
    </source>
</evidence>
<evidence type="ECO:0000313" key="16">
    <source>
        <dbReference type="Proteomes" id="UP000199214"/>
    </source>
</evidence>
<dbReference type="InterPro" id="IPR027304">
    <property type="entry name" value="Trigger_fact/SurA_dom_sf"/>
</dbReference>
<evidence type="ECO:0000256" key="11">
    <source>
        <dbReference type="ARBA" id="ARBA00038408"/>
    </source>
</evidence>
<keyword evidence="15" id="KW-0413">Isomerase</keyword>
<keyword evidence="4" id="KW-0997">Cell inner membrane</keyword>
<evidence type="ECO:0000256" key="1">
    <source>
        <dbReference type="ARBA" id="ARBA00004382"/>
    </source>
</evidence>
<proteinExistence type="inferred from homology"/>
<evidence type="ECO:0000256" key="10">
    <source>
        <dbReference type="ARBA" id="ARBA00031484"/>
    </source>
</evidence>
<accession>A0A1H7IK62</accession>
<evidence type="ECO:0000256" key="6">
    <source>
        <dbReference type="ARBA" id="ARBA00022989"/>
    </source>
</evidence>
<sequence>MLSFFRRIVNSKAGVVITLALLGIIALSFAAGDVTGLSSGGGGLLGNSVVTVGNSGITAADVRKRAQDEVRFAQTQQPGFDMAQLIELGGIESIIERLANAIGLEKFGHDQGLRVSRALIGSEIKAIPAFQGPTGQFDQQTYERLIAQRGLNDAQVQDEFARSIMTQFLVTPTIGASQVSEKLTLPYASLLLERREGQIALIPAAAVPTGPAPTDAEVQKFYASHLPRYTVPERRVVRYSVVTPDSVKAQATPTDAEIQQAYNGNRAAYQPREQRTVSIVTVLDQKAADALAAKVKSGTALAAAARASGLEPRTIEKVEKTALATQTSAAVADALFAAQKGAVVGPIKGTIGFVVAQVDGVTQVAGRSLAQARDEIVQTLTRSKTTDALSQMQNKIDDALSDNANINEVASDQKLAVSTTKPLLASGIDPDDAATKPDPRLAPIMQAGFAAEEGDTPTIVALGTDGGFAVVALDRIVRAAPRPLAQVRAQVVKDVIAERQRNAAKQIATQALAKLDKGATLAAVLSQTGVRGPAPQRIDTTRAQLNADRRGVEPTLALLFSMKQGSAKMLAAPNNMGWLLIKLDRVTPGDAKTKPGVIAATRADLGRVIGQEYAQQFTRAAVETVGVKRKPDAITELKRELAGQGGNQ</sequence>
<dbReference type="RefSeq" id="WP_093003399.1">
    <property type="nucleotide sequence ID" value="NZ_FNZZ01000001.1"/>
</dbReference>
<keyword evidence="3" id="KW-1003">Cell membrane</keyword>
<dbReference type="PANTHER" id="PTHR47529">
    <property type="entry name" value="PEPTIDYL-PROLYL CIS-TRANS ISOMERASE D"/>
    <property type="match status" value="1"/>
</dbReference>
<comment type="subcellular location">
    <subcellularLocation>
        <location evidence="1">Cell inner membrane</location>
        <topology evidence="1">Single-pass type II membrane protein</topology>
        <orientation evidence="1">Periplasmic side</orientation>
    </subcellularLocation>
</comment>
<dbReference type="GO" id="GO:0005886">
    <property type="term" value="C:plasma membrane"/>
    <property type="evidence" value="ECO:0007669"/>
    <property type="project" value="UniProtKB-SubCell"/>
</dbReference>
<dbReference type="Gene3D" id="3.10.50.40">
    <property type="match status" value="1"/>
</dbReference>
<evidence type="ECO:0000256" key="9">
    <source>
        <dbReference type="ARBA" id="ARBA00030642"/>
    </source>
</evidence>
<comment type="similarity">
    <text evidence="11">Belongs to the PpiD chaperone family.</text>
</comment>
<dbReference type="InterPro" id="IPR000297">
    <property type="entry name" value="PPIase_PpiC"/>
</dbReference>
<evidence type="ECO:0000256" key="13">
    <source>
        <dbReference type="ARBA" id="ARBA00042775"/>
    </source>
</evidence>
<dbReference type="PANTHER" id="PTHR47529:SF1">
    <property type="entry name" value="PERIPLASMIC CHAPERONE PPID"/>
    <property type="match status" value="1"/>
</dbReference>
<keyword evidence="5" id="KW-0812">Transmembrane</keyword>